<feature type="region of interest" description="Disordered" evidence="1">
    <location>
        <begin position="246"/>
        <end position="266"/>
    </location>
</feature>
<gene>
    <name evidence="2" type="ORF">NCTC11165_01673</name>
</gene>
<dbReference type="RefSeq" id="WP_128115660.1">
    <property type="nucleotide sequence ID" value="NZ_UAQM01000011.1"/>
</dbReference>
<evidence type="ECO:0000256" key="1">
    <source>
        <dbReference type="SAM" id="MobiDB-lite"/>
    </source>
</evidence>
<feature type="region of interest" description="Disordered" evidence="1">
    <location>
        <begin position="1"/>
        <end position="44"/>
    </location>
</feature>
<evidence type="ECO:0000313" key="3">
    <source>
        <dbReference type="Proteomes" id="UP000250358"/>
    </source>
</evidence>
<dbReference type="AlphaFoldDB" id="A0A2X1BRJ4"/>
<evidence type="ECO:0000313" key="2">
    <source>
        <dbReference type="EMBL" id="SPU44271.1"/>
    </source>
</evidence>
<dbReference type="Pfam" id="PF04404">
    <property type="entry name" value="ERF"/>
    <property type="match status" value="1"/>
</dbReference>
<proteinExistence type="predicted"/>
<organism evidence="2 3">
    <name type="scientific">Brevundimonas diminuta</name>
    <name type="common">Pseudomonas diminuta</name>
    <dbReference type="NCBI Taxonomy" id="293"/>
    <lineage>
        <taxon>Bacteria</taxon>
        <taxon>Pseudomonadati</taxon>
        <taxon>Pseudomonadota</taxon>
        <taxon>Alphaproteobacteria</taxon>
        <taxon>Caulobacterales</taxon>
        <taxon>Caulobacteraceae</taxon>
        <taxon>Brevundimonas</taxon>
    </lineage>
</organism>
<sequence length="266" mass="28985">MTHTHPEARDEAGANNAPSMAPRHSEKVMTEQPAPQSLLRTSPQTDKFDVALAAAQLELENPAKTKTAKVKGVSKKTGKDFEMSYTYADIGDVLASARPVLAKHGISITQVPMPRGNMMMLVTRLSHEGQWIEGDYPVCQIAADHQQMGSALTYSRRYALTAMIGVAAEDDDDGAIAASPQRPQQSERREPTGPSAAAQYAADQLRQARTKDEFTHFWNSEKEGLRQSLSDGDYAHVVKVMQSEAKRFAPAEAANASTPFDEKDAA</sequence>
<feature type="compositionally biased region" description="Basic and acidic residues" evidence="1">
    <location>
        <begin position="1"/>
        <end position="12"/>
    </location>
</feature>
<feature type="compositionally biased region" description="Polar residues" evidence="1">
    <location>
        <begin position="33"/>
        <end position="44"/>
    </location>
</feature>
<dbReference type="EMBL" id="UAQM01000011">
    <property type="protein sequence ID" value="SPU44271.1"/>
    <property type="molecule type" value="Genomic_DNA"/>
</dbReference>
<name>A0A2X1BRJ4_BREDI</name>
<accession>A0A2X1BRJ4</accession>
<reference evidence="2 3" key="1">
    <citation type="submission" date="2018-06" db="EMBL/GenBank/DDBJ databases">
        <authorList>
            <consortium name="Pathogen Informatics"/>
            <person name="Doyle S."/>
        </authorList>
    </citation>
    <scope>NUCLEOTIDE SEQUENCE [LARGE SCALE GENOMIC DNA]</scope>
    <source>
        <strain evidence="2 3">NCTC11165</strain>
    </source>
</reference>
<dbReference type="InterPro" id="IPR007499">
    <property type="entry name" value="ERF_bacteria_virus"/>
</dbReference>
<protein>
    <submittedName>
        <fullName evidence="2">ERF superfamily</fullName>
    </submittedName>
</protein>
<feature type="region of interest" description="Disordered" evidence="1">
    <location>
        <begin position="172"/>
        <end position="197"/>
    </location>
</feature>
<dbReference type="Proteomes" id="UP000250358">
    <property type="component" value="Unassembled WGS sequence"/>
</dbReference>